<sequence length="69" mass="8262">MKNTSLPDADFKGLAEGTQERSTKEIWILKERGRRKSKVEEEIFEEFEKGVKRNYLSKEKVSKCKKRRR</sequence>
<feature type="compositionally biased region" description="Basic and acidic residues" evidence="1">
    <location>
        <begin position="9"/>
        <end position="20"/>
    </location>
</feature>
<evidence type="ECO:0000313" key="3">
    <source>
        <dbReference type="Proteomes" id="UP000029981"/>
    </source>
</evidence>
<dbReference type="EMBL" id="CM002924">
    <property type="protein sequence ID" value="KGN57829.1"/>
    <property type="molecule type" value="Genomic_DNA"/>
</dbReference>
<evidence type="ECO:0000313" key="2">
    <source>
        <dbReference type="EMBL" id="KGN57829.1"/>
    </source>
</evidence>
<dbReference type="Proteomes" id="UP000029981">
    <property type="component" value="Chromosome 3"/>
</dbReference>
<dbReference type="AlphaFoldDB" id="A0A0A0LA28"/>
<reference evidence="2 3" key="1">
    <citation type="journal article" date="2009" name="Nat. Genet.">
        <title>The genome of the cucumber, Cucumis sativus L.</title>
        <authorList>
            <person name="Huang S."/>
            <person name="Li R."/>
            <person name="Zhang Z."/>
            <person name="Li L."/>
            <person name="Gu X."/>
            <person name="Fan W."/>
            <person name="Lucas W.J."/>
            <person name="Wang X."/>
            <person name="Xie B."/>
            <person name="Ni P."/>
            <person name="Ren Y."/>
            <person name="Zhu H."/>
            <person name="Li J."/>
            <person name="Lin K."/>
            <person name="Jin W."/>
            <person name="Fei Z."/>
            <person name="Li G."/>
            <person name="Staub J."/>
            <person name="Kilian A."/>
            <person name="van der Vossen E.A."/>
            <person name="Wu Y."/>
            <person name="Guo J."/>
            <person name="He J."/>
            <person name="Jia Z."/>
            <person name="Ren Y."/>
            <person name="Tian G."/>
            <person name="Lu Y."/>
            <person name="Ruan J."/>
            <person name="Qian W."/>
            <person name="Wang M."/>
            <person name="Huang Q."/>
            <person name="Li B."/>
            <person name="Xuan Z."/>
            <person name="Cao J."/>
            <person name="Asan"/>
            <person name="Wu Z."/>
            <person name="Zhang J."/>
            <person name="Cai Q."/>
            <person name="Bai Y."/>
            <person name="Zhao B."/>
            <person name="Han Y."/>
            <person name="Li Y."/>
            <person name="Li X."/>
            <person name="Wang S."/>
            <person name="Shi Q."/>
            <person name="Liu S."/>
            <person name="Cho W.K."/>
            <person name="Kim J.Y."/>
            <person name="Xu Y."/>
            <person name="Heller-Uszynska K."/>
            <person name="Miao H."/>
            <person name="Cheng Z."/>
            <person name="Zhang S."/>
            <person name="Wu J."/>
            <person name="Yang Y."/>
            <person name="Kang H."/>
            <person name="Li M."/>
            <person name="Liang H."/>
            <person name="Ren X."/>
            <person name="Shi Z."/>
            <person name="Wen M."/>
            <person name="Jian M."/>
            <person name="Yang H."/>
            <person name="Zhang G."/>
            <person name="Yang Z."/>
            <person name="Chen R."/>
            <person name="Liu S."/>
            <person name="Li J."/>
            <person name="Ma L."/>
            <person name="Liu H."/>
            <person name="Zhou Y."/>
            <person name="Zhao J."/>
            <person name="Fang X."/>
            <person name="Li G."/>
            <person name="Fang L."/>
            <person name="Li Y."/>
            <person name="Liu D."/>
            <person name="Zheng H."/>
            <person name="Zhang Y."/>
            <person name="Qin N."/>
            <person name="Li Z."/>
            <person name="Yang G."/>
            <person name="Yang S."/>
            <person name="Bolund L."/>
            <person name="Kristiansen K."/>
            <person name="Zheng H."/>
            <person name="Li S."/>
            <person name="Zhang X."/>
            <person name="Yang H."/>
            <person name="Wang J."/>
            <person name="Sun R."/>
            <person name="Zhang B."/>
            <person name="Jiang S."/>
            <person name="Wang J."/>
            <person name="Du Y."/>
            <person name="Li S."/>
        </authorList>
    </citation>
    <scope>NUCLEOTIDE SEQUENCE [LARGE SCALE GENOMIC DNA]</scope>
    <source>
        <strain evidence="3">cv. 9930</strain>
    </source>
</reference>
<accession>A0A0A0LA28</accession>
<feature type="region of interest" description="Disordered" evidence="1">
    <location>
        <begin position="1"/>
        <end position="20"/>
    </location>
</feature>
<reference evidence="2 3" key="2">
    <citation type="journal article" date="2009" name="PLoS ONE">
        <title>An integrated genetic and cytogenetic map of the cucumber genome.</title>
        <authorList>
            <person name="Ren Y."/>
            <person name="Zhang Z."/>
            <person name="Liu J."/>
            <person name="Staub J.E."/>
            <person name="Han Y."/>
            <person name="Cheng Z."/>
            <person name="Li X."/>
            <person name="Lu J."/>
            <person name="Miao H."/>
            <person name="Kang H."/>
            <person name="Xie B."/>
            <person name="Gu X."/>
            <person name="Wang X."/>
            <person name="Du Y."/>
            <person name="Jin W."/>
            <person name="Huang S."/>
        </authorList>
    </citation>
    <scope>NUCLEOTIDE SEQUENCE [LARGE SCALE GENOMIC DNA]</scope>
    <source>
        <strain evidence="3">cv. 9930</strain>
    </source>
</reference>
<reference evidence="2 3" key="3">
    <citation type="journal article" date="2010" name="BMC Genomics">
        <title>Transcriptome sequencing and comparative analysis of cucumber flowers with different sex types.</title>
        <authorList>
            <person name="Guo S."/>
            <person name="Zheng Y."/>
            <person name="Joung J.G."/>
            <person name="Liu S."/>
            <person name="Zhang Z."/>
            <person name="Crasta O.R."/>
            <person name="Sobral B.W."/>
            <person name="Xu Y."/>
            <person name="Huang S."/>
            <person name="Fei Z."/>
        </authorList>
    </citation>
    <scope>NUCLEOTIDE SEQUENCE [LARGE SCALE GENOMIC DNA]</scope>
    <source>
        <strain evidence="3">cv. 9930</strain>
    </source>
</reference>
<proteinExistence type="predicted"/>
<gene>
    <name evidence="2" type="ORF">Csa_3G335350</name>
</gene>
<reference evidence="2 3" key="4">
    <citation type="journal article" date="2011" name="BMC Genomics">
        <title>RNA-Seq improves annotation of protein-coding genes in the cucumber genome.</title>
        <authorList>
            <person name="Li Z."/>
            <person name="Zhang Z."/>
            <person name="Yan P."/>
            <person name="Huang S."/>
            <person name="Fei Z."/>
            <person name="Lin K."/>
        </authorList>
    </citation>
    <scope>NUCLEOTIDE SEQUENCE [LARGE SCALE GENOMIC DNA]</scope>
    <source>
        <strain evidence="3">cv. 9930</strain>
    </source>
</reference>
<dbReference type="Gramene" id="KGN57829">
    <property type="protein sequence ID" value="KGN57829"/>
    <property type="gene ID" value="Csa_3G335350"/>
</dbReference>
<evidence type="ECO:0000256" key="1">
    <source>
        <dbReference type="SAM" id="MobiDB-lite"/>
    </source>
</evidence>
<keyword evidence="3" id="KW-1185">Reference proteome</keyword>
<name>A0A0A0LA28_CUCSA</name>
<protein>
    <submittedName>
        <fullName evidence="2">Uncharacterized protein</fullName>
    </submittedName>
</protein>
<organism evidence="2 3">
    <name type="scientific">Cucumis sativus</name>
    <name type="common">Cucumber</name>
    <dbReference type="NCBI Taxonomy" id="3659"/>
    <lineage>
        <taxon>Eukaryota</taxon>
        <taxon>Viridiplantae</taxon>
        <taxon>Streptophyta</taxon>
        <taxon>Embryophyta</taxon>
        <taxon>Tracheophyta</taxon>
        <taxon>Spermatophyta</taxon>
        <taxon>Magnoliopsida</taxon>
        <taxon>eudicotyledons</taxon>
        <taxon>Gunneridae</taxon>
        <taxon>Pentapetalae</taxon>
        <taxon>rosids</taxon>
        <taxon>fabids</taxon>
        <taxon>Cucurbitales</taxon>
        <taxon>Cucurbitaceae</taxon>
        <taxon>Benincaseae</taxon>
        <taxon>Cucumis</taxon>
    </lineage>
</organism>